<accession>A0ABX2E9U8</accession>
<sequence>MANVVDFEPGGYRYVKAVFQYSAGVAAQPGFAIERVRFQRTPDLTEGFEAIAAHLKQRGRPLTALCGCELRSPAPFSEEGFIAFNRQYVETLERWELVDGDTNPVARTNVCPAHEPPSQPVFHAFSYTVAQDAEALPTFVVAGGGEAPEGHPNYRDVIVRRGDTSLDGLREKVSYVVAEMTRRLEALGFSWQDAMATQAYTVRDIGPLMWQELVQRGTAPAGLTWQFARPPIVGLEYEMDVRRVARELVHA</sequence>
<name>A0ABX2E9U8_9BURK</name>
<evidence type="ECO:0000313" key="1">
    <source>
        <dbReference type="EMBL" id="NRF65795.1"/>
    </source>
</evidence>
<evidence type="ECO:0000313" key="2">
    <source>
        <dbReference type="Proteomes" id="UP000737171"/>
    </source>
</evidence>
<protein>
    <recommendedName>
        <fullName evidence="3">RidA family protein</fullName>
    </recommendedName>
</protein>
<proteinExistence type="predicted"/>
<dbReference type="RefSeq" id="WP_173120151.1">
    <property type="nucleotide sequence ID" value="NZ_JABRWJ010000001.1"/>
</dbReference>
<dbReference type="Proteomes" id="UP000737171">
    <property type="component" value="Unassembled WGS sequence"/>
</dbReference>
<dbReference type="EMBL" id="JABRWJ010000001">
    <property type="protein sequence ID" value="NRF65795.1"/>
    <property type="molecule type" value="Genomic_DNA"/>
</dbReference>
<organism evidence="1 2">
    <name type="scientific">Pseudaquabacterium terrae</name>
    <dbReference type="NCBI Taxonomy" id="2732868"/>
    <lineage>
        <taxon>Bacteria</taxon>
        <taxon>Pseudomonadati</taxon>
        <taxon>Pseudomonadota</taxon>
        <taxon>Betaproteobacteria</taxon>
        <taxon>Burkholderiales</taxon>
        <taxon>Sphaerotilaceae</taxon>
        <taxon>Pseudaquabacterium</taxon>
    </lineage>
</organism>
<gene>
    <name evidence="1" type="ORF">HLB44_02225</name>
</gene>
<evidence type="ECO:0008006" key="3">
    <source>
        <dbReference type="Google" id="ProtNLM"/>
    </source>
</evidence>
<comment type="caution">
    <text evidence="1">The sequence shown here is derived from an EMBL/GenBank/DDBJ whole genome shotgun (WGS) entry which is preliminary data.</text>
</comment>
<reference evidence="1 2" key="1">
    <citation type="submission" date="2020-05" db="EMBL/GenBank/DDBJ databases">
        <title>Aquincola sp. isolate from soil.</title>
        <authorList>
            <person name="Han J."/>
            <person name="Kim D.-U."/>
        </authorList>
    </citation>
    <scope>NUCLEOTIDE SEQUENCE [LARGE SCALE GENOMIC DNA]</scope>
    <source>
        <strain evidence="1 2">S2</strain>
    </source>
</reference>
<keyword evidence="2" id="KW-1185">Reference proteome</keyword>